<dbReference type="STRING" id="2045.KR76_10360"/>
<proteinExistence type="inferred from homology"/>
<dbReference type="NCBIfam" id="TIGR00350">
    <property type="entry name" value="lytR_cpsA_psr"/>
    <property type="match status" value="1"/>
</dbReference>
<dbReference type="InterPro" id="IPR004474">
    <property type="entry name" value="LytR_CpsA_psr"/>
</dbReference>
<dbReference type="PANTHER" id="PTHR33392:SF6">
    <property type="entry name" value="POLYISOPRENYL-TEICHOIC ACID--PEPTIDOGLYCAN TEICHOIC ACID TRANSFERASE TAGU"/>
    <property type="match status" value="1"/>
</dbReference>
<evidence type="ECO:0000259" key="3">
    <source>
        <dbReference type="Pfam" id="PF03816"/>
    </source>
</evidence>
<gene>
    <name evidence="4" type="ORF">KR76_10360</name>
</gene>
<reference evidence="4 5" key="1">
    <citation type="journal article" date="2015" name="Genome Announc.">
        <title>Complete Genome Sequence of Steroid-Transforming Nocardioides simplex VKM Ac-2033D.</title>
        <authorList>
            <person name="Shtratnikova V.Y."/>
            <person name="Schelkunov M.I."/>
            <person name="Pekov Y.A."/>
            <person name="Fokina V.V."/>
            <person name="Logacheva M.D."/>
            <person name="Sokolov S.L."/>
            <person name="Bragin E.Y."/>
            <person name="Ashapkin V.V."/>
            <person name="Donova M.V."/>
        </authorList>
    </citation>
    <scope>NUCLEOTIDE SEQUENCE [LARGE SCALE GENOMIC DNA]</scope>
    <source>
        <strain evidence="4 5">VKM Ac-2033D</strain>
    </source>
</reference>
<dbReference type="AlphaFoldDB" id="A0A0A1DNU9"/>
<dbReference type="HOGENOM" id="CLU_016455_0_2_11"/>
<dbReference type="EMBL" id="CP009896">
    <property type="protein sequence ID" value="AIY17050.2"/>
    <property type="molecule type" value="Genomic_DNA"/>
</dbReference>
<keyword evidence="2" id="KW-0732">Signal</keyword>
<evidence type="ECO:0000313" key="4">
    <source>
        <dbReference type="EMBL" id="AIY17050.2"/>
    </source>
</evidence>
<protein>
    <submittedName>
        <fullName evidence="4">Cell envelope-related transcriptional attenuator</fullName>
    </submittedName>
</protein>
<organism evidence="4 5">
    <name type="scientific">Nocardioides simplex</name>
    <name type="common">Arthrobacter simplex</name>
    <dbReference type="NCBI Taxonomy" id="2045"/>
    <lineage>
        <taxon>Bacteria</taxon>
        <taxon>Bacillati</taxon>
        <taxon>Actinomycetota</taxon>
        <taxon>Actinomycetes</taxon>
        <taxon>Propionibacteriales</taxon>
        <taxon>Nocardioidaceae</taxon>
        <taxon>Pimelobacter</taxon>
    </lineage>
</organism>
<name>A0A0A1DNU9_NOCSI</name>
<feature type="signal peptide" evidence="2">
    <location>
        <begin position="1"/>
        <end position="20"/>
    </location>
</feature>
<dbReference type="Gene3D" id="3.40.630.190">
    <property type="entry name" value="LCP protein"/>
    <property type="match status" value="1"/>
</dbReference>
<dbReference type="Proteomes" id="UP000030300">
    <property type="component" value="Chromosome"/>
</dbReference>
<keyword evidence="5" id="KW-1185">Reference proteome</keyword>
<dbReference type="Pfam" id="PF03816">
    <property type="entry name" value="LytR_cpsA_psr"/>
    <property type="match status" value="1"/>
</dbReference>
<comment type="similarity">
    <text evidence="1">Belongs to the LytR/CpsA/Psr (LCP) family.</text>
</comment>
<dbReference type="PANTHER" id="PTHR33392">
    <property type="entry name" value="POLYISOPRENYL-TEICHOIC ACID--PEPTIDOGLYCAN TEICHOIC ACID TRANSFERASE TAGU"/>
    <property type="match status" value="1"/>
</dbReference>
<feature type="domain" description="Cell envelope-related transcriptional attenuator" evidence="3">
    <location>
        <begin position="70"/>
        <end position="215"/>
    </location>
</feature>
<feature type="chain" id="PRO_5038454187" evidence="2">
    <location>
        <begin position="21"/>
        <end position="301"/>
    </location>
</feature>
<dbReference type="InterPro" id="IPR050922">
    <property type="entry name" value="LytR/CpsA/Psr_CW_biosynth"/>
</dbReference>
<dbReference type="eggNOG" id="COG1316">
    <property type="taxonomic scope" value="Bacteria"/>
</dbReference>
<dbReference type="KEGG" id="psim:KR76_10360"/>
<evidence type="ECO:0000313" key="5">
    <source>
        <dbReference type="Proteomes" id="UP000030300"/>
    </source>
</evidence>
<accession>A0A0A1DNU9</accession>
<evidence type="ECO:0000256" key="1">
    <source>
        <dbReference type="ARBA" id="ARBA00006068"/>
    </source>
</evidence>
<sequence length="301" mass="32280">MMVRRIVRTAVLGLVLALTALVVPDSTPAPTTLTLVKVDRAEGVDVDPDVVWILAAGVDTRPREDPLHSRADALQLVGIDTRTGAATAIGIPRDSWVPIPGHGSNRVNAALYFGGPQLLGRTVGDLMGVQPDYVMLATFSGLAELISGIGGITVDNPRFFADSHLNPRGWKAGRIKINGMRAVEFARVRKSLPQGDFDRSANQQRVIRGIQRKIAANAERPGWIEAGVLSVLRHLKTRGVSPKELFRIGQAIAQVDPRKVTTCVLPGSIGNINGASVVLPSVGTARRYGDDARKDATIKRC</sequence>
<evidence type="ECO:0000256" key="2">
    <source>
        <dbReference type="SAM" id="SignalP"/>
    </source>
</evidence>